<dbReference type="Pfam" id="PF09339">
    <property type="entry name" value="HTH_IclR"/>
    <property type="match status" value="1"/>
</dbReference>
<sequence length="266" mass="28866">MASYRPVIAALRVLDVLLAVNRLERPTSGQVARAVGINAATAIRMLETLVAGGFVRRDIENGTFTPTGRTLDLSRGYQAHLEVGAIARPFLEELQRQVAWPSDLAIFDGDAMIVAETSRGRGRLFFDRKPGFRAPVFGTSLGLAYLAFCNPLDRRRAIEGASGQSGAWNDLARDDKALEKLLGDIRARGYSLMTEAYSREAYGSAVWAFSVPVLVSGEALASLNLTLLREPMGREEAIGRFLKPVQSAAERIAVALGAPALSHRPR</sequence>
<dbReference type="InterPro" id="IPR036388">
    <property type="entry name" value="WH-like_DNA-bd_sf"/>
</dbReference>
<protein>
    <submittedName>
        <fullName evidence="6">IclR family transcriptional regulator</fullName>
    </submittedName>
</protein>
<accession>A0A4D7AYZ9</accession>
<keyword evidence="1" id="KW-0805">Transcription regulation</keyword>
<dbReference type="Proteomes" id="UP000298781">
    <property type="component" value="Chromosome"/>
</dbReference>
<dbReference type="SUPFAM" id="SSF55781">
    <property type="entry name" value="GAF domain-like"/>
    <property type="match status" value="1"/>
</dbReference>
<dbReference type="RefSeq" id="WP_136962010.1">
    <property type="nucleotide sequence ID" value="NZ_CP039690.1"/>
</dbReference>
<dbReference type="EMBL" id="CP039690">
    <property type="protein sequence ID" value="QCI66569.1"/>
    <property type="molecule type" value="Genomic_DNA"/>
</dbReference>
<evidence type="ECO:0000313" key="7">
    <source>
        <dbReference type="Proteomes" id="UP000298781"/>
    </source>
</evidence>
<proteinExistence type="predicted"/>
<keyword evidence="7" id="KW-1185">Reference proteome</keyword>
<dbReference type="PROSITE" id="PS51078">
    <property type="entry name" value="ICLR_ED"/>
    <property type="match status" value="1"/>
</dbReference>
<dbReference type="SUPFAM" id="SSF46785">
    <property type="entry name" value="Winged helix' DNA-binding domain"/>
    <property type="match status" value="1"/>
</dbReference>
<dbReference type="Gene3D" id="1.10.10.10">
    <property type="entry name" value="Winged helix-like DNA-binding domain superfamily/Winged helix DNA-binding domain"/>
    <property type="match status" value="1"/>
</dbReference>
<dbReference type="AlphaFoldDB" id="A0A4D7AYZ9"/>
<name>A0A4D7AYZ9_9HYPH</name>
<dbReference type="InterPro" id="IPR005471">
    <property type="entry name" value="Tscrpt_reg_IclR_N"/>
</dbReference>
<organism evidence="6 7">
    <name type="scientific">Phreatobacter stygius</name>
    <dbReference type="NCBI Taxonomy" id="1940610"/>
    <lineage>
        <taxon>Bacteria</taxon>
        <taxon>Pseudomonadati</taxon>
        <taxon>Pseudomonadota</taxon>
        <taxon>Alphaproteobacteria</taxon>
        <taxon>Hyphomicrobiales</taxon>
        <taxon>Phreatobacteraceae</taxon>
        <taxon>Phreatobacter</taxon>
    </lineage>
</organism>
<dbReference type="Gene3D" id="3.30.450.40">
    <property type="match status" value="1"/>
</dbReference>
<keyword evidence="3" id="KW-0804">Transcription</keyword>
<feature type="domain" description="HTH iclR-type" evidence="4">
    <location>
        <begin position="4"/>
        <end position="68"/>
    </location>
</feature>
<evidence type="ECO:0000256" key="2">
    <source>
        <dbReference type="ARBA" id="ARBA00023125"/>
    </source>
</evidence>
<feature type="domain" description="IclR-ED" evidence="5">
    <location>
        <begin position="69"/>
        <end position="258"/>
    </location>
</feature>
<dbReference type="PANTHER" id="PTHR30136">
    <property type="entry name" value="HELIX-TURN-HELIX TRANSCRIPTIONAL REGULATOR, ICLR FAMILY"/>
    <property type="match status" value="1"/>
</dbReference>
<keyword evidence="2" id="KW-0238">DNA-binding</keyword>
<evidence type="ECO:0000259" key="4">
    <source>
        <dbReference type="PROSITE" id="PS51077"/>
    </source>
</evidence>
<gene>
    <name evidence="6" type="ORF">E8M01_21460</name>
</gene>
<dbReference type="InterPro" id="IPR014757">
    <property type="entry name" value="Tscrpt_reg_IclR_C"/>
</dbReference>
<evidence type="ECO:0000313" key="6">
    <source>
        <dbReference type="EMBL" id="QCI66569.1"/>
    </source>
</evidence>
<dbReference type="InterPro" id="IPR036390">
    <property type="entry name" value="WH_DNA-bd_sf"/>
</dbReference>
<dbReference type="GO" id="GO:0045892">
    <property type="term" value="P:negative regulation of DNA-templated transcription"/>
    <property type="evidence" value="ECO:0007669"/>
    <property type="project" value="TreeGrafter"/>
</dbReference>
<dbReference type="GO" id="GO:0003700">
    <property type="term" value="F:DNA-binding transcription factor activity"/>
    <property type="evidence" value="ECO:0007669"/>
    <property type="project" value="TreeGrafter"/>
</dbReference>
<dbReference type="SMART" id="SM00346">
    <property type="entry name" value="HTH_ICLR"/>
    <property type="match status" value="1"/>
</dbReference>
<evidence type="ECO:0000256" key="3">
    <source>
        <dbReference type="ARBA" id="ARBA00023163"/>
    </source>
</evidence>
<reference evidence="6 7" key="1">
    <citation type="submission" date="2019-04" db="EMBL/GenBank/DDBJ databases">
        <title>Phreatobacter aquaticus sp. nov.</title>
        <authorList>
            <person name="Choi A."/>
        </authorList>
    </citation>
    <scope>NUCLEOTIDE SEQUENCE [LARGE SCALE GENOMIC DNA]</scope>
    <source>
        <strain evidence="6 7">KCTC 52518</strain>
    </source>
</reference>
<dbReference type="InterPro" id="IPR050707">
    <property type="entry name" value="HTH_MetabolicPath_Reg"/>
</dbReference>
<dbReference type="OrthoDB" id="9807558at2"/>
<dbReference type="Pfam" id="PF01614">
    <property type="entry name" value="IclR_C"/>
    <property type="match status" value="1"/>
</dbReference>
<dbReference type="InterPro" id="IPR029016">
    <property type="entry name" value="GAF-like_dom_sf"/>
</dbReference>
<evidence type="ECO:0000256" key="1">
    <source>
        <dbReference type="ARBA" id="ARBA00023015"/>
    </source>
</evidence>
<dbReference type="PANTHER" id="PTHR30136:SF23">
    <property type="entry name" value="DNA-BINDING TRANSCRIPTIONAL ACTIVATOR MHPR"/>
    <property type="match status" value="1"/>
</dbReference>
<dbReference type="GO" id="GO:0003677">
    <property type="term" value="F:DNA binding"/>
    <property type="evidence" value="ECO:0007669"/>
    <property type="project" value="UniProtKB-KW"/>
</dbReference>
<dbReference type="PROSITE" id="PS51077">
    <property type="entry name" value="HTH_ICLR"/>
    <property type="match status" value="1"/>
</dbReference>
<dbReference type="KEGG" id="pstg:E8M01_21460"/>
<evidence type="ECO:0000259" key="5">
    <source>
        <dbReference type="PROSITE" id="PS51078"/>
    </source>
</evidence>